<organism evidence="1 2">
    <name type="scientific">Diploptera punctata</name>
    <name type="common">Pacific beetle cockroach</name>
    <dbReference type="NCBI Taxonomy" id="6984"/>
    <lineage>
        <taxon>Eukaryota</taxon>
        <taxon>Metazoa</taxon>
        <taxon>Ecdysozoa</taxon>
        <taxon>Arthropoda</taxon>
        <taxon>Hexapoda</taxon>
        <taxon>Insecta</taxon>
        <taxon>Pterygota</taxon>
        <taxon>Neoptera</taxon>
        <taxon>Polyneoptera</taxon>
        <taxon>Dictyoptera</taxon>
        <taxon>Blattodea</taxon>
        <taxon>Blaberoidea</taxon>
        <taxon>Blaberidae</taxon>
        <taxon>Diplopterinae</taxon>
        <taxon>Diploptera</taxon>
    </lineage>
</organism>
<feature type="non-terminal residue" evidence="1">
    <location>
        <position position="111"/>
    </location>
</feature>
<evidence type="ECO:0000313" key="2">
    <source>
        <dbReference type="Proteomes" id="UP001233999"/>
    </source>
</evidence>
<reference evidence="1" key="1">
    <citation type="journal article" date="2023" name="IScience">
        <title>Live-bearing cockroach genome reveals convergent evolutionary mechanisms linked to viviparity in insects and beyond.</title>
        <authorList>
            <person name="Fouks B."/>
            <person name="Harrison M.C."/>
            <person name="Mikhailova A.A."/>
            <person name="Marchal E."/>
            <person name="English S."/>
            <person name="Carruthers M."/>
            <person name="Jennings E.C."/>
            <person name="Chiamaka E.L."/>
            <person name="Frigard R.A."/>
            <person name="Pippel M."/>
            <person name="Attardo G.M."/>
            <person name="Benoit J.B."/>
            <person name="Bornberg-Bauer E."/>
            <person name="Tobe S.S."/>
        </authorList>
    </citation>
    <scope>NUCLEOTIDE SEQUENCE</scope>
    <source>
        <strain evidence="1">Stay&amp;Tobe</strain>
    </source>
</reference>
<gene>
    <name evidence="1" type="ORF">L9F63_014094</name>
</gene>
<proteinExistence type="predicted"/>
<dbReference type="Proteomes" id="UP001233999">
    <property type="component" value="Unassembled WGS sequence"/>
</dbReference>
<name>A0AAD8A9Z6_DIPPU</name>
<dbReference type="AlphaFoldDB" id="A0AAD8A9Z6"/>
<evidence type="ECO:0000313" key="1">
    <source>
        <dbReference type="EMBL" id="KAJ9594482.1"/>
    </source>
</evidence>
<comment type="caution">
    <text evidence="1">The sequence shown here is derived from an EMBL/GenBank/DDBJ whole genome shotgun (WGS) entry which is preliminary data.</text>
</comment>
<keyword evidence="2" id="KW-1185">Reference proteome</keyword>
<protein>
    <submittedName>
        <fullName evidence="1">Uncharacterized protein</fullName>
    </submittedName>
</protein>
<reference evidence="1" key="2">
    <citation type="submission" date="2023-05" db="EMBL/GenBank/DDBJ databases">
        <authorList>
            <person name="Fouks B."/>
        </authorList>
    </citation>
    <scope>NUCLEOTIDE SEQUENCE</scope>
    <source>
        <strain evidence="1">Stay&amp;Tobe</strain>
        <tissue evidence="1">Testes</tissue>
    </source>
</reference>
<sequence>PIIYQNRNLLDLASNIRPWGYIRAPDMQMLNYNSFMENRSTYHRLGPFKDKDKPYTVVTCQECEFLRPIYSEEEMNRILYMNRHVHQSEEGEMNATSLNALYKDTDFDVAK</sequence>
<dbReference type="EMBL" id="JASPKZ010003044">
    <property type="protein sequence ID" value="KAJ9594482.1"/>
    <property type="molecule type" value="Genomic_DNA"/>
</dbReference>
<accession>A0AAD8A9Z6</accession>